<protein>
    <recommendedName>
        <fullName evidence="3">Antibiotic biosynthesis monooxygenase</fullName>
    </recommendedName>
</protein>
<evidence type="ECO:0000313" key="1">
    <source>
        <dbReference type="EMBL" id="WGH78223.1"/>
    </source>
</evidence>
<dbReference type="SUPFAM" id="SSF54909">
    <property type="entry name" value="Dimeric alpha+beta barrel"/>
    <property type="match status" value="1"/>
</dbReference>
<proteinExistence type="predicted"/>
<dbReference type="InterPro" id="IPR011008">
    <property type="entry name" value="Dimeric_a/b-barrel"/>
</dbReference>
<accession>A0ABY8LDG3</accession>
<evidence type="ECO:0008006" key="3">
    <source>
        <dbReference type="Google" id="ProtNLM"/>
    </source>
</evidence>
<evidence type="ECO:0000313" key="2">
    <source>
        <dbReference type="Proteomes" id="UP001243420"/>
    </source>
</evidence>
<reference evidence="1 2" key="1">
    <citation type="submission" date="2023-04" db="EMBL/GenBank/DDBJ databases">
        <title>Jannaschia ovalis sp. nov., a marine bacterium isolated from sea tidal flat.</title>
        <authorList>
            <person name="Kwon D.Y."/>
            <person name="Kim J.-J."/>
        </authorList>
    </citation>
    <scope>NUCLEOTIDE SEQUENCE [LARGE SCALE GENOMIC DNA]</scope>
    <source>
        <strain evidence="1 2">GRR-S6-38</strain>
    </source>
</reference>
<name>A0ABY8LDG3_9RHOB</name>
<sequence length="100" mass="11368">MIARITTFKFKKDKRAAAIKTMEKLKPQIMGLPGMAHFINAIDEEGHGYVVSLVKDRKTSEQSREKVSELWSQFAEYLEGKPEPRTYDVVADWQTAAAHA</sequence>
<dbReference type="Proteomes" id="UP001243420">
    <property type="component" value="Chromosome"/>
</dbReference>
<dbReference type="EMBL" id="CP122537">
    <property type="protein sequence ID" value="WGH78223.1"/>
    <property type="molecule type" value="Genomic_DNA"/>
</dbReference>
<dbReference type="RefSeq" id="WP_279964954.1">
    <property type="nucleotide sequence ID" value="NZ_CP122537.1"/>
</dbReference>
<gene>
    <name evidence="1" type="ORF">P8627_14485</name>
</gene>
<organism evidence="1 2">
    <name type="scientific">Jannaschia ovalis</name>
    <dbReference type="NCBI Taxonomy" id="3038773"/>
    <lineage>
        <taxon>Bacteria</taxon>
        <taxon>Pseudomonadati</taxon>
        <taxon>Pseudomonadota</taxon>
        <taxon>Alphaproteobacteria</taxon>
        <taxon>Rhodobacterales</taxon>
        <taxon>Roseobacteraceae</taxon>
        <taxon>Jannaschia</taxon>
    </lineage>
</organism>
<keyword evidence="2" id="KW-1185">Reference proteome</keyword>